<dbReference type="RefSeq" id="WP_371160244.1">
    <property type="nucleotide sequence ID" value="NZ_JBEDNX010000001.1"/>
</dbReference>
<evidence type="ECO:0000256" key="1">
    <source>
        <dbReference type="SAM" id="MobiDB-lite"/>
    </source>
</evidence>
<dbReference type="PROSITE" id="PS51257">
    <property type="entry name" value="PROKAR_LIPOPROTEIN"/>
    <property type="match status" value="1"/>
</dbReference>
<name>A0ABD5M246_9EURY</name>
<organism evidence="2 3">
    <name type="scientific">Halorubrum miltondacostae</name>
    <dbReference type="NCBI Taxonomy" id="3076378"/>
    <lineage>
        <taxon>Archaea</taxon>
        <taxon>Methanobacteriati</taxon>
        <taxon>Methanobacteriota</taxon>
        <taxon>Stenosarchaea group</taxon>
        <taxon>Halobacteria</taxon>
        <taxon>Halobacteriales</taxon>
        <taxon>Haloferacaceae</taxon>
        <taxon>Halorubrum</taxon>
    </lineage>
</organism>
<accession>A0ABD5M246</accession>
<reference evidence="2 3" key="1">
    <citation type="submission" date="2024-06" db="EMBL/GenBank/DDBJ databases">
        <title>Halorubrum miltondacostae sp. nov., a potential PHA producer isolated from an inland solar saltern in Rio Maior, Portugal.</title>
        <authorList>
            <person name="Albuquerque L."/>
            <person name="Viver T."/>
            <person name="Barroso C."/>
            <person name="Claudino R."/>
            <person name="Galvan M."/>
            <person name="Simoes G."/>
            <person name="Lobo Da Cunha A."/>
            <person name="Egas C."/>
        </authorList>
    </citation>
    <scope>NUCLEOTIDE SEQUENCE [LARGE SCALE GENOMIC DNA]</scope>
    <source>
        <strain evidence="2 3">RMP-11</strain>
    </source>
</reference>
<gene>
    <name evidence="2" type="ORF">ABNG04_04035</name>
</gene>
<dbReference type="EMBL" id="JBEDNY010000001">
    <property type="protein sequence ID" value="MEZ3163053.1"/>
    <property type="molecule type" value="Genomic_DNA"/>
</dbReference>
<feature type="region of interest" description="Disordered" evidence="1">
    <location>
        <begin position="26"/>
        <end position="48"/>
    </location>
</feature>
<evidence type="ECO:0000313" key="2">
    <source>
        <dbReference type="EMBL" id="MEZ3163053.1"/>
    </source>
</evidence>
<evidence type="ECO:0000313" key="3">
    <source>
        <dbReference type="Proteomes" id="UP001567572"/>
    </source>
</evidence>
<dbReference type="Proteomes" id="UP001567572">
    <property type="component" value="Unassembled WGS sequence"/>
</dbReference>
<protein>
    <submittedName>
        <fullName evidence="2">Uncharacterized protein</fullName>
    </submittedName>
</protein>
<dbReference type="AlphaFoldDB" id="A0ABD5M246"/>
<proteinExistence type="predicted"/>
<keyword evidence="3" id="KW-1185">Reference proteome</keyword>
<sequence>MDTPRREVLAAAVTGSTLGLAGCGDLAGLDNSATEQTDDGEGATSDNGRTRITIALAVQEAIQEAREEIGARVQEGNLSQEDGQAEFRDTREEIVSTAIEDVRTYAADAEGFTVENTNEQSAAVLVSGPAVAVLDTLNADIASALLSASDFPEPQEDG</sequence>
<comment type="caution">
    <text evidence="2">The sequence shown here is derived from an EMBL/GenBank/DDBJ whole genome shotgun (WGS) entry which is preliminary data.</text>
</comment>